<proteinExistence type="inferred from homology"/>
<dbReference type="PROSITE" id="PS51898">
    <property type="entry name" value="TYR_RECOMBINASE"/>
    <property type="match status" value="1"/>
</dbReference>
<dbReference type="NCBIfam" id="TIGR02249">
    <property type="entry name" value="integrase_gron"/>
    <property type="match status" value="1"/>
</dbReference>
<dbReference type="InterPro" id="IPR004107">
    <property type="entry name" value="Integrase_SAM-like_N"/>
</dbReference>
<dbReference type="Proteomes" id="UP000547674">
    <property type="component" value="Unassembled WGS sequence"/>
</dbReference>
<dbReference type="GO" id="GO:0006310">
    <property type="term" value="P:DNA recombination"/>
    <property type="evidence" value="ECO:0007669"/>
    <property type="project" value="UniProtKB-KW"/>
</dbReference>
<sequence>MPLKRKPLRLLDQVRYVLQAKRYSPRTEDAYTGWIRRFVLFHGKRHPALMGNAEVAQYLSYLAVNRKVAPSTQNQALSAILFLYRYVLDVEIGWIDDVVRATRPKRIPLILTAKEVRHLLSFLSGRPWLMATILYGGGLRVMECCRLRVKDVDLELGQITIRQGKGGKDRITVLPQSVMPHLRRQLEYVRQVWQGDFRDGVSVTLPYALDRKYKNVGHEWGWAYLFPSKRTIVSKKTGAVLRHHIHVSVLQRAVRKASIAAKLPKPATPHTFRHSFATDLLMAGYDIRTVQELMGHARVETTMIYLHVLNIGGLGVKSPADYL</sequence>
<dbReference type="EMBL" id="JABDJR010000687">
    <property type="protein sequence ID" value="NNF08494.1"/>
    <property type="molecule type" value="Genomic_DNA"/>
</dbReference>
<reference evidence="8 9" key="1">
    <citation type="submission" date="2020-03" db="EMBL/GenBank/DDBJ databases">
        <title>Metabolic flexibility allows generalist bacteria to become dominant in a frequently disturbed ecosystem.</title>
        <authorList>
            <person name="Chen Y.-J."/>
            <person name="Leung P.M."/>
            <person name="Bay S.K."/>
            <person name="Hugenholtz P."/>
            <person name="Kessler A.J."/>
            <person name="Shelley G."/>
            <person name="Waite D.W."/>
            <person name="Cook P.L."/>
            <person name="Greening C."/>
        </authorList>
    </citation>
    <scope>NUCLEOTIDE SEQUENCE [LARGE SCALE GENOMIC DNA]</scope>
    <source>
        <strain evidence="8">SS_bin_28</strain>
    </source>
</reference>
<evidence type="ECO:0000256" key="1">
    <source>
        <dbReference type="ARBA" id="ARBA00008857"/>
    </source>
</evidence>
<dbReference type="InterPro" id="IPR013762">
    <property type="entry name" value="Integrase-like_cat_sf"/>
</dbReference>
<dbReference type="Pfam" id="PF13495">
    <property type="entry name" value="Phage_int_SAM_4"/>
    <property type="match status" value="1"/>
</dbReference>
<dbReference type="Pfam" id="PF00589">
    <property type="entry name" value="Phage_integrase"/>
    <property type="match status" value="1"/>
</dbReference>
<dbReference type="Gene3D" id="1.10.150.130">
    <property type="match status" value="1"/>
</dbReference>
<dbReference type="PANTHER" id="PTHR30349">
    <property type="entry name" value="PHAGE INTEGRASE-RELATED"/>
    <property type="match status" value="1"/>
</dbReference>
<keyword evidence="3 5" id="KW-0238">DNA-binding</keyword>
<dbReference type="Gene3D" id="1.10.443.10">
    <property type="entry name" value="Intergrase catalytic core"/>
    <property type="match status" value="1"/>
</dbReference>
<evidence type="ECO:0000256" key="2">
    <source>
        <dbReference type="ARBA" id="ARBA00022908"/>
    </source>
</evidence>
<evidence type="ECO:0000256" key="5">
    <source>
        <dbReference type="PROSITE-ProRule" id="PRU01248"/>
    </source>
</evidence>
<dbReference type="SUPFAM" id="SSF56349">
    <property type="entry name" value="DNA breaking-rejoining enzymes"/>
    <property type="match status" value="1"/>
</dbReference>
<dbReference type="InterPro" id="IPR010998">
    <property type="entry name" value="Integrase_recombinase_N"/>
</dbReference>
<evidence type="ECO:0000313" key="9">
    <source>
        <dbReference type="Proteomes" id="UP000547674"/>
    </source>
</evidence>
<keyword evidence="2" id="KW-0229">DNA integration</keyword>
<dbReference type="GO" id="GO:0003677">
    <property type="term" value="F:DNA binding"/>
    <property type="evidence" value="ECO:0007669"/>
    <property type="project" value="UniProtKB-UniRule"/>
</dbReference>
<dbReference type="PANTHER" id="PTHR30349:SF64">
    <property type="entry name" value="PROPHAGE INTEGRASE INTD-RELATED"/>
    <property type="match status" value="1"/>
</dbReference>
<evidence type="ECO:0000313" key="8">
    <source>
        <dbReference type="EMBL" id="NNF08494.1"/>
    </source>
</evidence>
<evidence type="ECO:0000259" key="7">
    <source>
        <dbReference type="PROSITE" id="PS51900"/>
    </source>
</evidence>
<protein>
    <submittedName>
        <fullName evidence="8">Integron integrase</fullName>
    </submittedName>
</protein>
<feature type="domain" description="Tyr recombinase" evidence="6">
    <location>
        <begin position="106"/>
        <end position="318"/>
    </location>
</feature>
<organism evidence="8 9">
    <name type="scientific">Eiseniibacteriota bacterium</name>
    <dbReference type="NCBI Taxonomy" id="2212470"/>
    <lineage>
        <taxon>Bacteria</taxon>
        <taxon>Candidatus Eiseniibacteriota</taxon>
    </lineage>
</organism>
<feature type="domain" description="Core-binding (CB)" evidence="7">
    <location>
        <begin position="5"/>
        <end position="88"/>
    </location>
</feature>
<keyword evidence="4" id="KW-0233">DNA recombination</keyword>
<name>A0A7Y2H3U6_UNCEI</name>
<comment type="similarity">
    <text evidence="1">Belongs to the 'phage' integrase family.</text>
</comment>
<dbReference type="InterPro" id="IPR044068">
    <property type="entry name" value="CB"/>
</dbReference>
<evidence type="ECO:0000256" key="3">
    <source>
        <dbReference type="ARBA" id="ARBA00023125"/>
    </source>
</evidence>
<comment type="caution">
    <text evidence="8">The sequence shown here is derived from an EMBL/GenBank/DDBJ whole genome shotgun (WGS) entry which is preliminary data.</text>
</comment>
<dbReference type="InterPro" id="IPR050090">
    <property type="entry name" value="Tyrosine_recombinase_XerCD"/>
</dbReference>
<evidence type="ECO:0000259" key="6">
    <source>
        <dbReference type="PROSITE" id="PS51898"/>
    </source>
</evidence>
<dbReference type="GO" id="GO:0015074">
    <property type="term" value="P:DNA integration"/>
    <property type="evidence" value="ECO:0007669"/>
    <property type="project" value="UniProtKB-KW"/>
</dbReference>
<dbReference type="InterPro" id="IPR011010">
    <property type="entry name" value="DNA_brk_join_enz"/>
</dbReference>
<gene>
    <name evidence="8" type="ORF">HKN21_17160</name>
</gene>
<dbReference type="AlphaFoldDB" id="A0A7Y2H3U6"/>
<dbReference type="InterPro" id="IPR002104">
    <property type="entry name" value="Integrase_catalytic"/>
</dbReference>
<dbReference type="InterPro" id="IPR011946">
    <property type="entry name" value="Integrase_integron-type"/>
</dbReference>
<accession>A0A7Y2H3U6</accession>
<evidence type="ECO:0000256" key="4">
    <source>
        <dbReference type="ARBA" id="ARBA00023172"/>
    </source>
</evidence>
<dbReference type="PROSITE" id="PS51900">
    <property type="entry name" value="CB"/>
    <property type="match status" value="1"/>
</dbReference>